<evidence type="ECO:0000313" key="7">
    <source>
        <dbReference type="Proteomes" id="UP000319576"/>
    </source>
</evidence>
<evidence type="ECO:0000256" key="4">
    <source>
        <dbReference type="SAM" id="SignalP"/>
    </source>
</evidence>
<feature type="domain" description="BD-FAE-like" evidence="5">
    <location>
        <begin position="65"/>
        <end position="169"/>
    </location>
</feature>
<protein>
    <submittedName>
        <fullName evidence="6">Acetyl esterase</fullName>
    </submittedName>
</protein>
<feature type="compositionally biased region" description="Low complexity" evidence="3">
    <location>
        <begin position="19"/>
        <end position="37"/>
    </location>
</feature>
<dbReference type="RefSeq" id="WP_145240706.1">
    <property type="nucleotide sequence ID" value="NZ_CP036273.1"/>
</dbReference>
<evidence type="ECO:0000256" key="1">
    <source>
        <dbReference type="ARBA" id="ARBA00010515"/>
    </source>
</evidence>
<name>A0A517XVX3_9BACT</name>
<keyword evidence="4" id="KW-0732">Signal</keyword>
<dbReference type="EMBL" id="CP036273">
    <property type="protein sequence ID" value="QDU21624.1"/>
    <property type="molecule type" value="Genomic_DNA"/>
</dbReference>
<dbReference type="PANTHER" id="PTHR48081:SF30">
    <property type="entry name" value="ACETYL-HYDROLASE LIPR-RELATED"/>
    <property type="match status" value="1"/>
</dbReference>
<dbReference type="InterPro" id="IPR050300">
    <property type="entry name" value="GDXG_lipolytic_enzyme"/>
</dbReference>
<dbReference type="AlphaFoldDB" id="A0A517XVX3"/>
<evidence type="ECO:0000313" key="6">
    <source>
        <dbReference type="EMBL" id="QDU21624.1"/>
    </source>
</evidence>
<feature type="region of interest" description="Disordered" evidence="3">
    <location>
        <begin position="279"/>
        <end position="304"/>
    </location>
</feature>
<reference evidence="6 7" key="1">
    <citation type="submission" date="2019-02" db="EMBL/GenBank/DDBJ databases">
        <title>Deep-cultivation of Planctomycetes and their phenomic and genomic characterization uncovers novel biology.</title>
        <authorList>
            <person name="Wiegand S."/>
            <person name="Jogler M."/>
            <person name="Boedeker C."/>
            <person name="Pinto D."/>
            <person name="Vollmers J."/>
            <person name="Rivas-Marin E."/>
            <person name="Kohn T."/>
            <person name="Peeters S.H."/>
            <person name="Heuer A."/>
            <person name="Rast P."/>
            <person name="Oberbeckmann S."/>
            <person name="Bunk B."/>
            <person name="Jeske O."/>
            <person name="Meyerdierks A."/>
            <person name="Storesund J.E."/>
            <person name="Kallscheuer N."/>
            <person name="Luecker S."/>
            <person name="Lage O.M."/>
            <person name="Pohl T."/>
            <person name="Merkel B.J."/>
            <person name="Hornburger P."/>
            <person name="Mueller R.-W."/>
            <person name="Bruemmer F."/>
            <person name="Labrenz M."/>
            <person name="Spormann A.M."/>
            <person name="Op den Camp H."/>
            <person name="Overmann J."/>
            <person name="Amann R."/>
            <person name="Jetten M.S.M."/>
            <person name="Mascher T."/>
            <person name="Medema M.H."/>
            <person name="Devos D.P."/>
            <person name="Kaster A.-K."/>
            <person name="Ovreas L."/>
            <person name="Rohde M."/>
            <person name="Galperin M.Y."/>
            <person name="Jogler C."/>
        </authorList>
    </citation>
    <scope>NUCLEOTIDE SEQUENCE [LARGE SCALE GENOMIC DNA]</scope>
    <source>
        <strain evidence="6 7">ETA_A1</strain>
    </source>
</reference>
<dbReference type="InterPro" id="IPR049492">
    <property type="entry name" value="BD-FAE-like_dom"/>
</dbReference>
<organism evidence="6 7">
    <name type="scientific">Urbifossiella limnaea</name>
    <dbReference type="NCBI Taxonomy" id="2528023"/>
    <lineage>
        <taxon>Bacteria</taxon>
        <taxon>Pseudomonadati</taxon>
        <taxon>Planctomycetota</taxon>
        <taxon>Planctomycetia</taxon>
        <taxon>Gemmatales</taxon>
        <taxon>Gemmataceae</taxon>
        <taxon>Urbifossiella</taxon>
    </lineage>
</organism>
<dbReference type="KEGG" id="uli:ETAA1_35950"/>
<dbReference type="Gene3D" id="3.40.50.1820">
    <property type="entry name" value="alpha/beta hydrolase"/>
    <property type="match status" value="1"/>
</dbReference>
<evidence type="ECO:0000259" key="5">
    <source>
        <dbReference type="Pfam" id="PF20434"/>
    </source>
</evidence>
<feature type="region of interest" description="Disordered" evidence="3">
    <location>
        <begin position="19"/>
        <end position="56"/>
    </location>
</feature>
<dbReference type="Pfam" id="PF20434">
    <property type="entry name" value="BD-FAE"/>
    <property type="match status" value="1"/>
</dbReference>
<keyword evidence="2" id="KW-0378">Hydrolase</keyword>
<dbReference type="OrthoDB" id="265201at2"/>
<keyword evidence="7" id="KW-1185">Reference proteome</keyword>
<dbReference type="Proteomes" id="UP000319576">
    <property type="component" value="Chromosome"/>
</dbReference>
<comment type="similarity">
    <text evidence="1">Belongs to the 'GDXG' lipolytic enzyme family.</text>
</comment>
<evidence type="ECO:0000256" key="2">
    <source>
        <dbReference type="ARBA" id="ARBA00022801"/>
    </source>
</evidence>
<dbReference type="PANTHER" id="PTHR48081">
    <property type="entry name" value="AB HYDROLASE SUPERFAMILY PROTEIN C4A8.06C"/>
    <property type="match status" value="1"/>
</dbReference>
<sequence length="348" mass="37517" precursor="true">MFRLLALATALGVALTATARQDTPAKKAAPATKAAQPTKKDAPKVSGPAPTAENVHYGPHERQVLDFYKANSATPTPVVFAIHGGGWVNGSKDGYRGAAKRYNDAGISLVAINYRMVPEAAEKKIDPPVKWPLEDAARALQFVRSKATDWNIDKVRIGATGGSAGGCSSLYLLYHDDMADPKSSDPVARESTRLYCAAVDGAQTTLDPKVLREWMPNYTYGGHAFAIVGPDGKRDAGFNTYHAKRDELLPKINTYSPMAHVSKGDPPVFLFYSGMTKQKDKDGKDVTVPSATVKGESKPDPTHSPLLGAILMEKLQAEGVEGIFVHPGMPHPKYKSSADYLIDRLKAK</sequence>
<proteinExistence type="inferred from homology"/>
<dbReference type="InterPro" id="IPR029058">
    <property type="entry name" value="AB_hydrolase_fold"/>
</dbReference>
<feature type="signal peptide" evidence="4">
    <location>
        <begin position="1"/>
        <end position="19"/>
    </location>
</feature>
<evidence type="ECO:0000256" key="3">
    <source>
        <dbReference type="SAM" id="MobiDB-lite"/>
    </source>
</evidence>
<dbReference type="GO" id="GO:0004806">
    <property type="term" value="F:triacylglycerol lipase activity"/>
    <property type="evidence" value="ECO:0007669"/>
    <property type="project" value="TreeGrafter"/>
</dbReference>
<gene>
    <name evidence="6" type="ORF">ETAA1_35950</name>
</gene>
<accession>A0A517XVX3</accession>
<feature type="chain" id="PRO_5021703152" evidence="4">
    <location>
        <begin position="20"/>
        <end position="348"/>
    </location>
</feature>
<dbReference type="SUPFAM" id="SSF53474">
    <property type="entry name" value="alpha/beta-Hydrolases"/>
    <property type="match status" value="1"/>
</dbReference>